<dbReference type="Gene3D" id="2.40.50.140">
    <property type="entry name" value="Nucleic acid-binding proteins"/>
    <property type="match status" value="1"/>
</dbReference>
<sequence>MVRVLVVLFEELVELASLLESTASRNEKVSRLAAALKGLDPEEAAIVVRLITGEIFPAYSGLELGVGYSTLLEAVRGTSGVVPLDQRKLSVREVYESLVKVANVSGEDSRNRKLRVLRSVIAGMSQREVEFLARFLLGEPRLGAREGIVLEALARAVSAQLEEVRRAYMFSGDLGDLAQLLLSGVSPSEVRLRLFHPVKPMLAEMARSLREALRESGGRAALEFKYDGVRLQVHKRGGEVRLFTRRLTDVTSSLPDVVELVLEHVKAEEAVIDCEAVSFKDGKPLRFQDLVRRVRRKEDVRRMAEEMPFEIKAFDVLYLDGRVLVDEPYEERWKLLEGVASPEILIERVVTGDLGEAEAFYKRSLEAGNEGVMVKRLDSPYTPGVRGRYWFKVKPAETLDLVIVGAEWGHGRRRGWLSDYYLAARNPETGEFLIVGKTFKGLTDTEFEEITRKLLELKVRDEGWRIWVKPSIVAEVAFSEVQKSPKYRSGYALRFARIVRLRPDKQPEEAATIHDVRRIYEEQFLSKAKAE</sequence>
<name>A0A7C4H5Y9_THEPE</name>
<proteinExistence type="inferred from homology"/>
<evidence type="ECO:0000256" key="5">
    <source>
        <dbReference type="ARBA" id="ARBA00022705"/>
    </source>
</evidence>
<dbReference type="PROSITE" id="PS50160">
    <property type="entry name" value="DNA_LIGASE_A3"/>
    <property type="match status" value="1"/>
</dbReference>
<dbReference type="InterPro" id="IPR036599">
    <property type="entry name" value="DNA_ligase_N_sf"/>
</dbReference>
<dbReference type="InterPro" id="IPR012309">
    <property type="entry name" value="DNA_ligase_ATP-dep_C"/>
</dbReference>
<keyword evidence="5 14" id="KW-0235">DNA replication</keyword>
<dbReference type="PROSITE" id="PS00333">
    <property type="entry name" value="DNA_LIGASE_A2"/>
    <property type="match status" value="1"/>
</dbReference>
<keyword evidence="9 14" id="KW-0067">ATP-binding</keyword>
<evidence type="ECO:0000313" key="17">
    <source>
        <dbReference type="EMBL" id="HGM46530.1"/>
    </source>
</evidence>
<dbReference type="InterPro" id="IPR050191">
    <property type="entry name" value="ATP-dep_DNA_ligase"/>
</dbReference>
<dbReference type="CDD" id="cd07901">
    <property type="entry name" value="Adenylation_DNA_ligase_Arch_LigB"/>
    <property type="match status" value="1"/>
</dbReference>
<comment type="caution">
    <text evidence="17">The sequence shown here is derived from an EMBL/GenBank/DDBJ whole genome shotgun (WGS) entry which is preliminary data.</text>
</comment>
<feature type="binding site" evidence="14">
    <location>
        <position position="386"/>
    </location>
    <ligand>
        <name>ATP</name>
        <dbReference type="ChEBI" id="CHEBI:30616"/>
    </ligand>
</feature>
<evidence type="ECO:0000256" key="12">
    <source>
        <dbReference type="ARBA" id="ARBA00023204"/>
    </source>
</evidence>
<dbReference type="GO" id="GO:0071897">
    <property type="term" value="P:DNA biosynthetic process"/>
    <property type="evidence" value="ECO:0007669"/>
    <property type="project" value="InterPro"/>
</dbReference>
<feature type="binding site" evidence="14">
    <location>
        <position position="223"/>
    </location>
    <ligand>
        <name>ATP</name>
        <dbReference type="ChEBI" id="CHEBI:30616"/>
    </ligand>
</feature>
<keyword evidence="4 14" id="KW-0132">Cell division</keyword>
<evidence type="ECO:0000256" key="13">
    <source>
        <dbReference type="ARBA" id="ARBA00023306"/>
    </source>
</evidence>
<evidence type="ECO:0000256" key="1">
    <source>
        <dbReference type="ARBA" id="ARBA00007572"/>
    </source>
</evidence>
<feature type="binding site" evidence="14">
    <location>
        <position position="230"/>
    </location>
    <ligand>
        <name>ATP</name>
        <dbReference type="ChEBI" id="CHEBI:30616"/>
    </ligand>
</feature>
<evidence type="ECO:0000256" key="4">
    <source>
        <dbReference type="ARBA" id="ARBA00022618"/>
    </source>
</evidence>
<dbReference type="GO" id="GO:0005524">
    <property type="term" value="F:ATP binding"/>
    <property type="evidence" value="ECO:0007669"/>
    <property type="project" value="UniProtKB-UniRule"/>
</dbReference>
<dbReference type="InterPro" id="IPR000977">
    <property type="entry name" value="DNA_ligase_ATP-dep"/>
</dbReference>
<organism evidence="17">
    <name type="scientific">Thermofilum pendens</name>
    <dbReference type="NCBI Taxonomy" id="2269"/>
    <lineage>
        <taxon>Archaea</taxon>
        <taxon>Thermoproteota</taxon>
        <taxon>Thermoprotei</taxon>
        <taxon>Thermofilales</taxon>
        <taxon>Thermofilaceae</taxon>
        <taxon>Thermofilum</taxon>
    </lineage>
</organism>
<feature type="binding site" evidence="14">
    <location>
        <position position="314"/>
    </location>
    <ligand>
        <name>ATP</name>
        <dbReference type="ChEBI" id="CHEBI:30616"/>
    </ligand>
</feature>
<feature type="domain" description="ATP-dependent DNA ligase family profile" evidence="16">
    <location>
        <begin position="313"/>
        <end position="426"/>
    </location>
</feature>
<dbReference type="PANTHER" id="PTHR45674">
    <property type="entry name" value="DNA LIGASE 1/3 FAMILY MEMBER"/>
    <property type="match status" value="1"/>
</dbReference>
<feature type="binding site" evidence="14">
    <location>
        <position position="275"/>
    </location>
    <ligand>
        <name>ATP</name>
        <dbReference type="ChEBI" id="CHEBI:30616"/>
    </ligand>
</feature>
<comment type="function">
    <text evidence="14">DNA ligase that seals nicks in double-stranded DNA during DNA replication, DNA recombination and DNA repair.</text>
</comment>
<dbReference type="FunFam" id="2.40.50.140:FF:000163">
    <property type="entry name" value="Probable DNA ligase"/>
    <property type="match status" value="1"/>
</dbReference>
<dbReference type="InterPro" id="IPR022865">
    <property type="entry name" value="DNA_ligae_ATP-dep_bac/arc"/>
</dbReference>
<dbReference type="GO" id="GO:0006310">
    <property type="term" value="P:DNA recombination"/>
    <property type="evidence" value="ECO:0007669"/>
    <property type="project" value="UniProtKB-UniRule"/>
</dbReference>
<dbReference type="GO" id="GO:0006281">
    <property type="term" value="P:DNA repair"/>
    <property type="evidence" value="ECO:0007669"/>
    <property type="project" value="UniProtKB-UniRule"/>
</dbReference>
<evidence type="ECO:0000256" key="11">
    <source>
        <dbReference type="ARBA" id="ARBA00023172"/>
    </source>
</evidence>
<dbReference type="EMBL" id="DTBQ01000061">
    <property type="protein sequence ID" value="HGM46530.1"/>
    <property type="molecule type" value="Genomic_DNA"/>
</dbReference>
<dbReference type="CDD" id="cd07972">
    <property type="entry name" value="OBF_DNA_ligase_Arch_LigB"/>
    <property type="match status" value="1"/>
</dbReference>
<dbReference type="EC" id="6.5.1.1" evidence="14"/>
<accession>A0A7C4H5Y9</accession>
<dbReference type="GO" id="GO:0046872">
    <property type="term" value="F:metal ion binding"/>
    <property type="evidence" value="ECO:0007669"/>
    <property type="project" value="UniProtKB-KW"/>
</dbReference>
<gene>
    <name evidence="14" type="primary">lig</name>
    <name evidence="17" type="ORF">ENU21_02090</name>
</gene>
<keyword evidence="3 14" id="KW-0436">Ligase</keyword>
<evidence type="ECO:0000256" key="9">
    <source>
        <dbReference type="ARBA" id="ARBA00022840"/>
    </source>
</evidence>
<dbReference type="SUPFAM" id="SSF50249">
    <property type="entry name" value="Nucleic acid-binding proteins"/>
    <property type="match status" value="1"/>
</dbReference>
<feature type="active site" description="N6-AMP-lysine intermediate" evidence="14">
    <location>
        <position position="225"/>
    </location>
</feature>
<dbReference type="GO" id="GO:0003677">
    <property type="term" value="F:DNA binding"/>
    <property type="evidence" value="ECO:0007669"/>
    <property type="project" value="InterPro"/>
</dbReference>
<comment type="similarity">
    <text evidence="1 14 15">Belongs to the ATP-dependent DNA ligase family.</text>
</comment>
<keyword evidence="10 14" id="KW-0460">Magnesium</keyword>
<feature type="binding site" evidence="14">
    <location>
        <position position="392"/>
    </location>
    <ligand>
        <name>ATP</name>
        <dbReference type="ChEBI" id="CHEBI:30616"/>
    </ligand>
</feature>
<dbReference type="AlphaFoldDB" id="A0A7C4H5Y9"/>
<dbReference type="GO" id="GO:0051301">
    <property type="term" value="P:cell division"/>
    <property type="evidence" value="ECO:0007669"/>
    <property type="project" value="UniProtKB-KW"/>
</dbReference>
<reference evidence="17" key="1">
    <citation type="journal article" date="2020" name="mSystems">
        <title>Genome- and Community-Level Interaction Insights into Carbon Utilization and Element Cycling Functions of Hydrothermarchaeota in Hydrothermal Sediment.</title>
        <authorList>
            <person name="Zhou Z."/>
            <person name="Liu Y."/>
            <person name="Xu W."/>
            <person name="Pan J."/>
            <person name="Luo Z.H."/>
            <person name="Li M."/>
        </authorList>
    </citation>
    <scope>NUCLEOTIDE SEQUENCE</scope>
    <source>
        <strain evidence="17">SpSt-649</strain>
    </source>
</reference>
<evidence type="ECO:0000256" key="15">
    <source>
        <dbReference type="RuleBase" id="RU004196"/>
    </source>
</evidence>
<dbReference type="InterPro" id="IPR012340">
    <property type="entry name" value="NA-bd_OB-fold"/>
</dbReference>
<dbReference type="PANTHER" id="PTHR45674:SF7">
    <property type="entry name" value="DNA LIGASE"/>
    <property type="match status" value="1"/>
</dbReference>
<evidence type="ECO:0000256" key="7">
    <source>
        <dbReference type="ARBA" id="ARBA00022741"/>
    </source>
</evidence>
<evidence type="ECO:0000256" key="6">
    <source>
        <dbReference type="ARBA" id="ARBA00022723"/>
    </source>
</evidence>
<evidence type="ECO:0000256" key="14">
    <source>
        <dbReference type="HAMAP-Rule" id="MF_00407"/>
    </source>
</evidence>
<keyword evidence="11 14" id="KW-0233">DNA recombination</keyword>
<dbReference type="Pfam" id="PF04675">
    <property type="entry name" value="DNA_ligase_A_N"/>
    <property type="match status" value="2"/>
</dbReference>
<comment type="cofactor">
    <cofactor evidence="14">
        <name>Mg(2+)</name>
        <dbReference type="ChEBI" id="CHEBI:18420"/>
    </cofactor>
</comment>
<dbReference type="SUPFAM" id="SSF117018">
    <property type="entry name" value="ATP-dependent DNA ligase DNA-binding domain"/>
    <property type="match status" value="1"/>
</dbReference>
<dbReference type="NCBIfam" id="TIGR00574">
    <property type="entry name" value="dnl1"/>
    <property type="match status" value="1"/>
</dbReference>
<feature type="binding site" evidence="14">
    <location>
        <position position="245"/>
    </location>
    <ligand>
        <name>ATP</name>
        <dbReference type="ChEBI" id="CHEBI:30616"/>
    </ligand>
</feature>
<dbReference type="Gene3D" id="3.30.470.30">
    <property type="entry name" value="DNA ligase/mRNA capping enzyme"/>
    <property type="match status" value="1"/>
</dbReference>
<evidence type="ECO:0000256" key="3">
    <source>
        <dbReference type="ARBA" id="ARBA00022598"/>
    </source>
</evidence>
<evidence type="ECO:0000256" key="8">
    <source>
        <dbReference type="ARBA" id="ARBA00022763"/>
    </source>
</evidence>
<dbReference type="SUPFAM" id="SSF56091">
    <property type="entry name" value="DNA ligase/mRNA capping enzyme, catalytic domain"/>
    <property type="match status" value="1"/>
</dbReference>
<evidence type="ECO:0000256" key="10">
    <source>
        <dbReference type="ARBA" id="ARBA00022842"/>
    </source>
</evidence>
<dbReference type="InterPro" id="IPR016059">
    <property type="entry name" value="DNA_ligase_ATP-dep_CS"/>
</dbReference>
<dbReference type="InterPro" id="IPR012308">
    <property type="entry name" value="DNA_ligase_ATP-dep_N"/>
</dbReference>
<dbReference type="Pfam" id="PF01068">
    <property type="entry name" value="DNA_ligase_A_M"/>
    <property type="match status" value="1"/>
</dbReference>
<dbReference type="GO" id="GO:0006273">
    <property type="term" value="P:lagging strand elongation"/>
    <property type="evidence" value="ECO:0007669"/>
    <property type="project" value="TreeGrafter"/>
</dbReference>
<keyword evidence="7 14" id="KW-0547">Nucleotide-binding</keyword>
<dbReference type="GO" id="GO:0003910">
    <property type="term" value="F:DNA ligase (ATP) activity"/>
    <property type="evidence" value="ECO:0007669"/>
    <property type="project" value="UniProtKB-UniRule"/>
</dbReference>
<keyword evidence="12 14" id="KW-0234">DNA repair</keyword>
<protein>
    <recommendedName>
        <fullName evidence="2 14">DNA ligase</fullName>
        <ecNumber evidence="14">6.5.1.1</ecNumber>
    </recommendedName>
    <alternativeName>
        <fullName evidence="14">Polydeoxyribonucleotide synthase [ATP]</fullName>
    </alternativeName>
</protein>
<keyword evidence="13 14" id="KW-0131">Cell cycle</keyword>
<dbReference type="HAMAP" id="MF_00407">
    <property type="entry name" value="DNA_ligase"/>
    <property type="match status" value="1"/>
</dbReference>
<keyword evidence="8 14" id="KW-0227">DNA damage</keyword>
<keyword evidence="6 14" id="KW-0479">Metal-binding</keyword>
<dbReference type="Gene3D" id="1.10.3260.10">
    <property type="entry name" value="DNA ligase, ATP-dependent, N-terminal domain"/>
    <property type="match status" value="1"/>
</dbReference>
<dbReference type="Pfam" id="PF04679">
    <property type="entry name" value="DNA_ligase_A_C"/>
    <property type="match status" value="1"/>
</dbReference>
<comment type="catalytic activity">
    <reaction evidence="14">
        <text>ATP + (deoxyribonucleotide)n-3'-hydroxyl + 5'-phospho-(deoxyribonucleotide)m = (deoxyribonucleotide)n+m + AMP + diphosphate.</text>
        <dbReference type="EC" id="6.5.1.1"/>
    </reaction>
</comment>
<evidence type="ECO:0000256" key="2">
    <source>
        <dbReference type="ARBA" id="ARBA00013308"/>
    </source>
</evidence>
<dbReference type="InterPro" id="IPR012310">
    <property type="entry name" value="DNA_ligase_ATP-dep_cent"/>
</dbReference>
<evidence type="ECO:0000259" key="16">
    <source>
        <dbReference type="PROSITE" id="PS50160"/>
    </source>
</evidence>